<reference evidence="7" key="1">
    <citation type="submission" date="2021-03" db="EMBL/GenBank/DDBJ databases">
        <title>Agromyces archimandritus sp. nov., isolated from the cockroach Archimandrita tessellata.</title>
        <authorList>
            <person name="Guzman J."/>
            <person name="Ortuzar M."/>
            <person name="Poehlein A."/>
            <person name="Daniel R."/>
            <person name="Trujillo M."/>
            <person name="Vilcinskas A."/>
        </authorList>
    </citation>
    <scope>NUCLEOTIDE SEQUENCE</scope>
    <source>
        <strain evidence="7">G127AT</strain>
    </source>
</reference>
<dbReference type="PANTHER" id="PTHR43179">
    <property type="entry name" value="RHAMNOSYLTRANSFERASE WBBL"/>
    <property type="match status" value="1"/>
</dbReference>
<dbReference type="PANTHER" id="PTHR43179:SF12">
    <property type="entry name" value="GALACTOFURANOSYLTRANSFERASE GLFT2"/>
    <property type="match status" value="1"/>
</dbReference>
<sequence>MPDTSGSWTTVQNVVFPADRDPDVFALYCDTESWTDFDGTPLRVSTRAHVDDVLSRHSMRIRSGRRVSFASYFNALPASYWQHSTDISRVRLELEIAGDATVLVYRSNPRGTALRVDWRRTEGEGTHEVTFELPLERFADGGWYWFDVVGGEGDAVLERGRWRMPVVARDDAPDRLTLGITTFNKPDYCVRTLATLGSDPELLEELSTVFLVDQGTQTVADESGFEEAAAALGDKLTVIRQPNLGGSGGFSRAMAESLERPDAGYVMLLDDDVAVEPESILRALRFARACAKPTIVGGHMFDLNHRSVLHGFAERVDMSAFFWGPSTPDQDRHDFQLANLRQSPWMHQRMDADYNGWWMCLIPLEIVREIGLSLPVFIKWDDAEYGLRAKAAGYETVSLPGNALWHISWIDKDDSQDWQAYFHARNRIIAALIHSPVPKGGRLLDASRKIDLKHLLSMQYYAASMRHLAIRDVLQGPGALHPAMPTKLAEVRAAASGFREMQVYRKDDAMPATNEGKRIYPIEQTGEAPGGLRLLVWTAKSALRHLVTKPAPANLERPQASMSKYDATWWRTPGLDSALISTADGSGASWYARDRRKFRSLLAESLRLHRRLERNWDRLQRDYREHAAEITSVDAWWRTFDA</sequence>
<comment type="pathway">
    <text evidence="1">Cell wall biogenesis; cell wall polysaccharide biosynthesis.</text>
</comment>
<feature type="domain" description="Galactofuranosyltransferase-2 C-terminal" evidence="6">
    <location>
        <begin position="444"/>
        <end position="641"/>
    </location>
</feature>
<dbReference type="Pfam" id="PF19320">
    <property type="entry name" value="GlfT2_domain3"/>
    <property type="match status" value="1"/>
</dbReference>
<dbReference type="Pfam" id="PF13641">
    <property type="entry name" value="Glyco_tranf_2_3"/>
    <property type="match status" value="1"/>
</dbReference>
<dbReference type="RefSeq" id="WP_210899807.1">
    <property type="nucleotide sequence ID" value="NZ_CP071696.1"/>
</dbReference>
<dbReference type="EMBL" id="CP071696">
    <property type="protein sequence ID" value="QTX05283.1"/>
    <property type="molecule type" value="Genomic_DNA"/>
</dbReference>
<feature type="domain" description="Galactofuranosyltransferase GlfT2 N-terminal" evidence="5">
    <location>
        <begin position="12"/>
        <end position="164"/>
    </location>
</feature>
<proteinExistence type="inferred from homology"/>
<dbReference type="Proteomes" id="UP000671914">
    <property type="component" value="Chromosome"/>
</dbReference>
<evidence type="ECO:0000256" key="3">
    <source>
        <dbReference type="ARBA" id="ARBA00022676"/>
    </source>
</evidence>
<dbReference type="InterPro" id="IPR040492">
    <property type="entry name" value="GlfT2_N"/>
</dbReference>
<evidence type="ECO:0000313" key="7">
    <source>
        <dbReference type="EMBL" id="QTX05283.1"/>
    </source>
</evidence>
<dbReference type="InterPro" id="IPR029044">
    <property type="entry name" value="Nucleotide-diphossugar_trans"/>
</dbReference>
<organism evidence="7 8">
    <name type="scientific">Agromyces archimandritae</name>
    <dbReference type="NCBI Taxonomy" id="2781962"/>
    <lineage>
        <taxon>Bacteria</taxon>
        <taxon>Bacillati</taxon>
        <taxon>Actinomycetota</taxon>
        <taxon>Actinomycetes</taxon>
        <taxon>Micrococcales</taxon>
        <taxon>Microbacteriaceae</taxon>
        <taxon>Agromyces</taxon>
    </lineage>
</organism>
<dbReference type="Pfam" id="PF17994">
    <property type="entry name" value="Glft2_N"/>
    <property type="match status" value="1"/>
</dbReference>
<accession>A0A975FMP0</accession>
<dbReference type="InterPro" id="IPR045699">
    <property type="entry name" value="GlfT2_C"/>
</dbReference>
<evidence type="ECO:0000256" key="1">
    <source>
        <dbReference type="ARBA" id="ARBA00004776"/>
    </source>
</evidence>
<dbReference type="SUPFAM" id="SSF53448">
    <property type="entry name" value="Nucleotide-diphospho-sugar transferases"/>
    <property type="match status" value="1"/>
</dbReference>
<evidence type="ECO:0000256" key="4">
    <source>
        <dbReference type="ARBA" id="ARBA00022679"/>
    </source>
</evidence>
<name>A0A975FMP0_9MICO</name>
<evidence type="ECO:0000259" key="6">
    <source>
        <dbReference type="Pfam" id="PF19320"/>
    </source>
</evidence>
<evidence type="ECO:0000259" key="5">
    <source>
        <dbReference type="Pfam" id="PF17994"/>
    </source>
</evidence>
<comment type="similarity">
    <text evidence="2">Belongs to the glycosyltransferase 2 family.</text>
</comment>
<dbReference type="AlphaFoldDB" id="A0A975FMP0"/>
<keyword evidence="3" id="KW-0328">Glycosyltransferase</keyword>
<evidence type="ECO:0000256" key="2">
    <source>
        <dbReference type="ARBA" id="ARBA00006739"/>
    </source>
</evidence>
<keyword evidence="8" id="KW-1185">Reference proteome</keyword>
<keyword evidence="4" id="KW-0808">Transferase</keyword>
<dbReference type="GO" id="GO:0016757">
    <property type="term" value="F:glycosyltransferase activity"/>
    <property type="evidence" value="ECO:0007669"/>
    <property type="project" value="UniProtKB-KW"/>
</dbReference>
<protein>
    <submittedName>
        <fullName evidence="7">Glycosyltransferase</fullName>
    </submittedName>
</protein>
<gene>
    <name evidence="7" type="ORF">G127AT_03370</name>
</gene>
<evidence type="ECO:0000313" key="8">
    <source>
        <dbReference type="Proteomes" id="UP000671914"/>
    </source>
</evidence>
<dbReference type="Gene3D" id="3.90.550.60">
    <property type="match status" value="1"/>
</dbReference>
<dbReference type="KEGG" id="aarc:G127AT_03370"/>